<dbReference type="Proteomes" id="UP001228113">
    <property type="component" value="Chromosome"/>
</dbReference>
<accession>A0AA48GWG5</accession>
<gene>
    <name evidence="2" type="ORF">METESE_18880</name>
</gene>
<evidence type="ECO:0000256" key="1">
    <source>
        <dbReference type="SAM" id="SignalP"/>
    </source>
</evidence>
<dbReference type="InterPro" id="IPR009291">
    <property type="entry name" value="Vps62"/>
</dbReference>
<keyword evidence="3" id="KW-1185">Reference proteome</keyword>
<dbReference type="EMBL" id="AP027081">
    <property type="protein sequence ID" value="BDU76930.1"/>
    <property type="molecule type" value="Genomic_DNA"/>
</dbReference>
<dbReference type="Pfam" id="PF06101">
    <property type="entry name" value="Vps62"/>
    <property type="match status" value="1"/>
</dbReference>
<dbReference type="PANTHER" id="PTHR48174">
    <property type="entry name" value="DUF946 FAMILY PROTEIN"/>
    <property type="match status" value="1"/>
</dbReference>
<reference evidence="2" key="1">
    <citation type="journal article" date="2023" name="Int. J. Syst. Evol. Microbiol.">
        <title>Mesoterricola silvestris gen. nov., sp. nov., Mesoterricola sediminis sp. nov., Geothrix oryzae sp. nov., Geothrix edaphica sp. nov., Geothrix rubra sp. nov., and Geothrix limicola sp. nov., six novel members of Acidobacteriota isolated from soils.</title>
        <authorList>
            <person name="Itoh H."/>
            <person name="Sugisawa Y."/>
            <person name="Mise K."/>
            <person name="Xu Z."/>
            <person name="Kuniyasu M."/>
            <person name="Ushijima N."/>
            <person name="Kawano K."/>
            <person name="Kobayashi E."/>
            <person name="Shiratori Y."/>
            <person name="Masuda Y."/>
            <person name="Senoo K."/>
        </authorList>
    </citation>
    <scope>NUCLEOTIDE SEQUENCE</scope>
    <source>
        <strain evidence="2">W786</strain>
    </source>
</reference>
<sequence length="375" mass="40849">MKALLLLALPALLGAQDPSSAATEKPRLAKEVLLKAIQDNAPILVPHGDELYQVTSVESFLAVSEVYPYNEGGQTHHFGLRLKGAKDTGLKGIFSKDTRAKGGDPKNAKVYINVKVGKETTDLQYWFLYAYNGPGSVYFATGNALPKVLPAFLTLNQLKKTYSSPNQPIQLQTLGAHEGDWEHLTVRISNVDGQRIPDKAVFMSAHGDGGWYPERSVLAPDLKGKGSRIWAFASKNGHALFTTPDVHLYSQFKSPITGLAVFALVNDTSKLGGQALTVDFGLPLPGGKGSRLEIMGVQGDPALVKALGFTPPAWIAKYPDRWGRYVEKPVPLENVPGLKTPMKQILDKLGLLTEMTLEAGPQPPWKKGIWDKEDE</sequence>
<keyword evidence="1" id="KW-0732">Signal</keyword>
<dbReference type="AlphaFoldDB" id="A0AA48GWG5"/>
<evidence type="ECO:0000313" key="3">
    <source>
        <dbReference type="Proteomes" id="UP001228113"/>
    </source>
</evidence>
<protein>
    <submittedName>
        <fullName evidence="2">Uncharacterized protein</fullName>
    </submittedName>
</protein>
<organism evidence="2 3">
    <name type="scientific">Mesoterricola sediminis</name>
    <dbReference type="NCBI Taxonomy" id="2927980"/>
    <lineage>
        <taxon>Bacteria</taxon>
        <taxon>Pseudomonadati</taxon>
        <taxon>Acidobacteriota</taxon>
        <taxon>Holophagae</taxon>
        <taxon>Holophagales</taxon>
        <taxon>Holophagaceae</taxon>
        <taxon>Mesoterricola</taxon>
    </lineage>
</organism>
<evidence type="ECO:0000313" key="2">
    <source>
        <dbReference type="EMBL" id="BDU76930.1"/>
    </source>
</evidence>
<name>A0AA48GWG5_9BACT</name>
<dbReference type="PANTHER" id="PTHR48174:SF5">
    <property type="entry name" value="VACUOLAR PROTEIN SORTING-ASSOCIATED PROTEIN 62"/>
    <property type="match status" value="1"/>
</dbReference>
<proteinExistence type="predicted"/>
<dbReference type="RefSeq" id="WP_316411576.1">
    <property type="nucleotide sequence ID" value="NZ_AP027081.1"/>
</dbReference>
<feature type="chain" id="PRO_5041329810" evidence="1">
    <location>
        <begin position="22"/>
        <end position="375"/>
    </location>
</feature>
<feature type="signal peptide" evidence="1">
    <location>
        <begin position="1"/>
        <end position="21"/>
    </location>
</feature>
<dbReference type="KEGG" id="msea:METESE_18880"/>